<gene>
    <name evidence="1" type="ORF">ADL12_22135</name>
</gene>
<protein>
    <submittedName>
        <fullName evidence="1">Uncharacterized protein</fullName>
    </submittedName>
</protein>
<dbReference type="AlphaFoldDB" id="A0A117MSE6"/>
<dbReference type="EMBL" id="LLZG01000198">
    <property type="protein sequence ID" value="KUL33219.1"/>
    <property type="molecule type" value="Genomic_DNA"/>
</dbReference>
<keyword evidence="2" id="KW-1185">Reference proteome</keyword>
<evidence type="ECO:0000313" key="2">
    <source>
        <dbReference type="Proteomes" id="UP000053923"/>
    </source>
</evidence>
<accession>A0A117MSE6</accession>
<dbReference type="Proteomes" id="UP000053923">
    <property type="component" value="Unassembled WGS sequence"/>
</dbReference>
<proteinExistence type="predicted"/>
<sequence>MLPAEAEAEAAATVDGRTTARTHQFALAECGEPRVPCAAATLVLLLLPITQGNEWGWSSLSTIGCFAGAAAMSAVWVLVERQVPEPLVDMRMFAYRPVPSPVPLAAPSAAR</sequence>
<comment type="caution">
    <text evidence="1">The sequence shown here is derived from an EMBL/GenBank/DDBJ whole genome shotgun (WGS) entry which is preliminary data.</text>
</comment>
<organism evidence="1 2">
    <name type="scientific">Streptomyces regalis</name>
    <dbReference type="NCBI Taxonomy" id="68262"/>
    <lineage>
        <taxon>Bacteria</taxon>
        <taxon>Bacillati</taxon>
        <taxon>Actinomycetota</taxon>
        <taxon>Actinomycetes</taxon>
        <taxon>Kitasatosporales</taxon>
        <taxon>Streptomycetaceae</taxon>
        <taxon>Streptomyces</taxon>
    </lineage>
</organism>
<name>A0A117MSE6_9ACTN</name>
<reference evidence="2" key="1">
    <citation type="submission" date="2015-10" db="EMBL/GenBank/DDBJ databases">
        <authorList>
            <person name="Ju K.-S."/>
            <person name="Doroghazi J.R."/>
            <person name="Metcalf W.W."/>
        </authorList>
    </citation>
    <scope>NUCLEOTIDE SEQUENCE [LARGE SCALE GENOMIC DNA]</scope>
    <source>
        <strain evidence="2">NRRL 3151</strain>
    </source>
</reference>
<evidence type="ECO:0000313" key="1">
    <source>
        <dbReference type="EMBL" id="KUL33219.1"/>
    </source>
</evidence>